<dbReference type="AlphaFoldDB" id="A0A5A7QGK9"/>
<comment type="caution">
    <text evidence="1">The sequence shown here is derived from an EMBL/GenBank/DDBJ whole genome shotgun (WGS) entry which is preliminary data.</text>
</comment>
<dbReference type="GO" id="GO:0016779">
    <property type="term" value="F:nucleotidyltransferase activity"/>
    <property type="evidence" value="ECO:0007669"/>
    <property type="project" value="UniProtKB-KW"/>
</dbReference>
<accession>A0A5A7QGK9</accession>
<evidence type="ECO:0000313" key="1">
    <source>
        <dbReference type="EMBL" id="GER44076.1"/>
    </source>
</evidence>
<organism evidence="1 2">
    <name type="scientific">Striga asiatica</name>
    <name type="common">Asiatic witchweed</name>
    <name type="synonym">Buchnera asiatica</name>
    <dbReference type="NCBI Taxonomy" id="4170"/>
    <lineage>
        <taxon>Eukaryota</taxon>
        <taxon>Viridiplantae</taxon>
        <taxon>Streptophyta</taxon>
        <taxon>Embryophyta</taxon>
        <taxon>Tracheophyta</taxon>
        <taxon>Spermatophyta</taxon>
        <taxon>Magnoliopsida</taxon>
        <taxon>eudicotyledons</taxon>
        <taxon>Gunneridae</taxon>
        <taxon>Pentapetalae</taxon>
        <taxon>asterids</taxon>
        <taxon>lamiids</taxon>
        <taxon>Lamiales</taxon>
        <taxon>Orobanchaceae</taxon>
        <taxon>Buchnereae</taxon>
        <taxon>Striga</taxon>
    </lineage>
</organism>
<reference evidence="2" key="1">
    <citation type="journal article" date="2019" name="Curr. Biol.">
        <title>Genome Sequence of Striga asiatica Provides Insight into the Evolution of Plant Parasitism.</title>
        <authorList>
            <person name="Yoshida S."/>
            <person name="Kim S."/>
            <person name="Wafula E.K."/>
            <person name="Tanskanen J."/>
            <person name="Kim Y.M."/>
            <person name="Honaas L."/>
            <person name="Yang Z."/>
            <person name="Spallek T."/>
            <person name="Conn C.E."/>
            <person name="Ichihashi Y."/>
            <person name="Cheong K."/>
            <person name="Cui S."/>
            <person name="Der J.P."/>
            <person name="Gundlach H."/>
            <person name="Jiao Y."/>
            <person name="Hori C."/>
            <person name="Ishida J.K."/>
            <person name="Kasahara H."/>
            <person name="Kiba T."/>
            <person name="Kim M.S."/>
            <person name="Koo N."/>
            <person name="Laohavisit A."/>
            <person name="Lee Y.H."/>
            <person name="Lumba S."/>
            <person name="McCourt P."/>
            <person name="Mortimer J.C."/>
            <person name="Mutuku J.M."/>
            <person name="Nomura T."/>
            <person name="Sasaki-Sekimoto Y."/>
            <person name="Seto Y."/>
            <person name="Wang Y."/>
            <person name="Wakatake T."/>
            <person name="Sakakibara H."/>
            <person name="Demura T."/>
            <person name="Yamaguchi S."/>
            <person name="Yoneyama K."/>
            <person name="Manabe R.I."/>
            <person name="Nelson D.C."/>
            <person name="Schulman A.H."/>
            <person name="Timko M.P."/>
            <person name="dePamphilis C.W."/>
            <person name="Choi D."/>
            <person name="Shirasu K."/>
        </authorList>
    </citation>
    <scope>NUCLEOTIDE SEQUENCE [LARGE SCALE GENOMIC DNA]</scope>
    <source>
        <strain evidence="2">cv. UVA1</strain>
    </source>
</reference>
<evidence type="ECO:0000313" key="2">
    <source>
        <dbReference type="Proteomes" id="UP000325081"/>
    </source>
</evidence>
<sequence length="211" mass="23799">MTIVAYVRRDLTIVVHIASLMSRCFSRSTSVPSLFIVGHIMPCLRRFLIPKFEPPPPPPFVNCFQRESWKEEEKETLKDKREIEGGFDADQLEDRRKGIEEIKEGGSVGEQTTRFKMKNKVAANGGEREAVDPYFWAIGGNGADNGNRRKGLLEGTPVGNHRTASGGDLSGIKVDRRVRRCGDWLESACNRCPPLLGLRRDCRKWALTCCY</sequence>
<keyword evidence="1" id="KW-0548">Nucleotidyltransferase</keyword>
<keyword evidence="2" id="KW-1185">Reference proteome</keyword>
<keyword evidence="1" id="KW-0808">Transferase</keyword>
<proteinExistence type="predicted"/>
<dbReference type="EMBL" id="BKCP01006848">
    <property type="protein sequence ID" value="GER44076.1"/>
    <property type="molecule type" value="Genomic_DNA"/>
</dbReference>
<dbReference type="Proteomes" id="UP000325081">
    <property type="component" value="Unassembled WGS sequence"/>
</dbReference>
<protein>
    <submittedName>
        <fullName evidence="1">Sulfate adenylyltransferase subunit 2</fullName>
    </submittedName>
</protein>
<gene>
    <name evidence="1" type="ORF">STAS_20960</name>
</gene>
<name>A0A5A7QGK9_STRAF</name>